<gene>
    <name evidence="2" type="ORF">CHR53_22200</name>
</gene>
<dbReference type="InterPro" id="IPR008979">
    <property type="entry name" value="Galactose-bd-like_sf"/>
</dbReference>
<name>A0A3Q9QXC7_9BACI</name>
<dbReference type="Pfam" id="PF14498">
    <property type="entry name" value="Glyco_hyd_65N_2"/>
    <property type="match status" value="1"/>
</dbReference>
<keyword evidence="3" id="KW-1185">Reference proteome</keyword>
<dbReference type="EMBL" id="CP022572">
    <property type="protein sequence ID" value="AZU63742.1"/>
    <property type="molecule type" value="Genomic_DNA"/>
</dbReference>
<dbReference type="InterPro" id="IPR013780">
    <property type="entry name" value="Glyco_hydro_b"/>
</dbReference>
<dbReference type="Gene3D" id="2.60.40.10">
    <property type="entry name" value="Immunoglobulins"/>
    <property type="match status" value="2"/>
</dbReference>
<dbReference type="PANTHER" id="PTHR31084">
    <property type="entry name" value="ALPHA-L-FUCOSIDASE 2"/>
    <property type="match status" value="1"/>
</dbReference>
<dbReference type="Gene3D" id="1.50.10.10">
    <property type="match status" value="1"/>
</dbReference>
<dbReference type="OrthoDB" id="9802600at2"/>
<dbReference type="InterPro" id="IPR013783">
    <property type="entry name" value="Ig-like_fold"/>
</dbReference>
<dbReference type="InterPro" id="IPR049053">
    <property type="entry name" value="AFCA-like_C"/>
</dbReference>
<dbReference type="Gene3D" id="2.60.40.1180">
    <property type="entry name" value="Golgi alpha-mannosidase II"/>
    <property type="match status" value="1"/>
</dbReference>
<dbReference type="Pfam" id="PF22124">
    <property type="entry name" value="Glyco_hydro_95_cat"/>
    <property type="match status" value="1"/>
</dbReference>
<dbReference type="Gene3D" id="2.70.98.50">
    <property type="entry name" value="putative glycoside hydrolase family protein from bacillus halodurans"/>
    <property type="match status" value="1"/>
</dbReference>
<dbReference type="SMART" id="SM00776">
    <property type="entry name" value="NPCBM"/>
    <property type="match status" value="1"/>
</dbReference>
<dbReference type="Pfam" id="PF08305">
    <property type="entry name" value="NPCBM"/>
    <property type="match status" value="1"/>
</dbReference>
<proteinExistence type="predicted"/>
<dbReference type="Proteomes" id="UP000282892">
    <property type="component" value="Chromosome"/>
</dbReference>
<dbReference type="Pfam" id="PF21307">
    <property type="entry name" value="Glyco_hydro_95_C"/>
    <property type="match status" value="1"/>
</dbReference>
<dbReference type="InterPro" id="IPR038637">
    <property type="entry name" value="NPCBM_sf"/>
</dbReference>
<dbReference type="SUPFAM" id="SSF49785">
    <property type="entry name" value="Galactose-binding domain-like"/>
    <property type="match status" value="1"/>
</dbReference>
<dbReference type="Gene3D" id="2.60.120.1060">
    <property type="entry name" value="NPCBM/NEW2 domain"/>
    <property type="match status" value="1"/>
</dbReference>
<dbReference type="KEGG" id="nmk:CHR53_22200"/>
<dbReference type="InterPro" id="IPR018905">
    <property type="entry name" value="A-galactase_NEW3"/>
</dbReference>
<dbReference type="GO" id="GO:0004560">
    <property type="term" value="F:alpha-L-fucosidase activity"/>
    <property type="evidence" value="ECO:0007669"/>
    <property type="project" value="TreeGrafter"/>
</dbReference>
<accession>A0A3Q9QXC7</accession>
<dbReference type="GO" id="GO:0005975">
    <property type="term" value="P:carbohydrate metabolic process"/>
    <property type="evidence" value="ECO:0007669"/>
    <property type="project" value="InterPro"/>
</dbReference>
<dbReference type="RefSeq" id="WP_127488395.1">
    <property type="nucleotide sequence ID" value="NZ_CP022572.1"/>
</dbReference>
<evidence type="ECO:0000313" key="3">
    <source>
        <dbReference type="Proteomes" id="UP000282892"/>
    </source>
</evidence>
<feature type="domain" description="Glycosyl hydrolase family 98 putative carbohydrate-binding module" evidence="1">
    <location>
        <begin position="1011"/>
        <end position="1156"/>
    </location>
</feature>
<organism evidence="2 3">
    <name type="scientific">Neobacillus mesonae</name>
    <dbReference type="NCBI Taxonomy" id="1193713"/>
    <lineage>
        <taxon>Bacteria</taxon>
        <taxon>Bacillati</taxon>
        <taxon>Bacillota</taxon>
        <taxon>Bacilli</taxon>
        <taxon>Bacillales</taxon>
        <taxon>Bacillaceae</taxon>
        <taxon>Neobacillus</taxon>
    </lineage>
</organism>
<dbReference type="InterPro" id="IPR027414">
    <property type="entry name" value="GH95_N_dom"/>
</dbReference>
<dbReference type="PANTHER" id="PTHR31084:SF19">
    <property type="entry name" value="GLYCOSYL HYDROLASE FAMILY 95 N-TERMINAL DOMAIN-CONTAINING PROTEIN"/>
    <property type="match status" value="1"/>
</dbReference>
<protein>
    <submittedName>
        <fullName evidence="2">Fucosidase</fullName>
    </submittedName>
</protein>
<dbReference type="SUPFAM" id="SSF48208">
    <property type="entry name" value="Six-hairpin glycosidases"/>
    <property type="match status" value="1"/>
</dbReference>
<dbReference type="InterPro" id="IPR012341">
    <property type="entry name" value="6hp_glycosidase-like_sf"/>
</dbReference>
<sequence>MKIKNLLIGSILSGTLLFSSFGGIGSNVEAAQSSSSSSQNLHQSTKDLTLWYREPAVNWETQALPIGNGYMGGMVFGGVKQERIQFNEKTLWTGGPNSSSDYTYGNREGAADHLASIREKLAKGDKGGAERESSQFITGLQKGFGDYQNFGDIYLDFALPSNASFSNYRRDLNLNDGMAHVAYTYENVDYKREYFASYPDHVMVMRLTASELGKLTLDVRPTSSQQGTVTAADNTITIRGQVANNGMVYEAKFKVLNEGGTLTPENNKIKVTNADALTIIMTAATDYENRYPDYKGEDPNKKVEEIIATASEKSYDQLKSTHIKDYHALFNRVALDLGGKEPQIPTNELLANYGKTNDKYLEELFFQYGRYLLIASSRPGSLPANLQGVWNNSNTPPWDSDYHFNINLQMNYWPAEVTNLSETAIPLVDYVDSLREPGRVSAEKHFGVTGGGWTVNTMNNPFGFTAPGWGLGWGWAPSANAFISQNLWDHYKFTDDEKYLKEKIYPVIKEAAEFHSKFLVEDENKKLVVSPCWSPEIGGISDGCAFDQQLVYELFSNVIEASEILHTDKEFRQQLIAQRDRLFAPIQIGRYGQVQEWKDDIDDPAEQHRHVSQLVALYPGTMINHNTPEWLEAAKVTLNHRGDEGTGWSKANKINLWARLLDGDHAYKILQGQLTGSTLTNLFDTHPPFQIDGNFGATSGIAEMLIQSHADSIHLLPALPRAWKDGSYKGLRARGAFTVDATWKNGKPTQVKLSSDDGNEAKLKSPMFNSPISVIRVGDHKKMKFIKDGDTITFKTQPGKTYIIESLINIQLESPSSLTAGSTTKVKVNLTNPGSVPSSPGEIEFTVPEGWKVEPMKVAFETIEPGETRSVEALLNVPNNTVSKNYSIMAGIKTDSGTLIDSNEIKITPAVSIISAKADPDSINGTSGSTKINVKIQNELNETMVPGSIELELPEGWKAQPLNKAFDLLGGQEETLSFEVTTPNDYQGMGEIGVSVLIGDTKVASSKVQVVVGGVYLSDIPWVKATVGWAQIQKDKSIDGNPLSLLGPSGLVFYKKGIGTHAKSEITYDISNINYKRFNSYVGIDQEASGKGGTVVFQVFLDGNKVFDSGIMNYYTPAKFVDVDISGKKELKLVVGDAGNGNGNDHADWADAWLSNN</sequence>
<dbReference type="InterPro" id="IPR013222">
    <property type="entry name" value="Glyco_hyd_98_carb-bd"/>
</dbReference>
<dbReference type="AlphaFoldDB" id="A0A3Q9QXC7"/>
<dbReference type="Pfam" id="PF10633">
    <property type="entry name" value="NPCBM_assoc"/>
    <property type="match status" value="1"/>
</dbReference>
<dbReference type="InterPro" id="IPR008928">
    <property type="entry name" value="6-hairpin_glycosidase_sf"/>
</dbReference>
<evidence type="ECO:0000313" key="2">
    <source>
        <dbReference type="EMBL" id="AZU63742.1"/>
    </source>
</evidence>
<dbReference type="InterPro" id="IPR054363">
    <property type="entry name" value="GH95_cat"/>
</dbReference>
<dbReference type="STRING" id="1193713.GCA_001636315_01334"/>
<evidence type="ECO:0000259" key="1">
    <source>
        <dbReference type="SMART" id="SM00776"/>
    </source>
</evidence>
<reference evidence="2 3" key="1">
    <citation type="submission" date="2017-07" db="EMBL/GenBank/DDBJ databases">
        <title>The complete genome sequence of Bacillus mesonae strain H20-5, an efficient strain improving plant abiotic stress resistance.</title>
        <authorList>
            <person name="Kim S.Y."/>
            <person name="Song H."/>
            <person name="Sang M.K."/>
            <person name="Weon H.-Y."/>
            <person name="Song J."/>
        </authorList>
    </citation>
    <scope>NUCLEOTIDE SEQUENCE [LARGE SCALE GENOMIC DNA]</scope>
    <source>
        <strain evidence="2 3">H20-5</strain>
    </source>
</reference>